<dbReference type="EMBL" id="CAJOBH010000891">
    <property type="protein sequence ID" value="CAF3823772.1"/>
    <property type="molecule type" value="Genomic_DNA"/>
</dbReference>
<dbReference type="AlphaFoldDB" id="A0A819Q5B5"/>
<evidence type="ECO:0000313" key="2">
    <source>
        <dbReference type="EMBL" id="CAF1672398.1"/>
    </source>
</evidence>
<dbReference type="Proteomes" id="UP000681967">
    <property type="component" value="Unassembled WGS sequence"/>
</dbReference>
<evidence type="ECO:0000313" key="4">
    <source>
        <dbReference type="EMBL" id="CAF3804765.1"/>
    </source>
</evidence>
<dbReference type="Proteomes" id="UP000663856">
    <property type="component" value="Unassembled WGS sequence"/>
</dbReference>
<dbReference type="EMBL" id="CAJOBG010002727">
    <property type="protein sequence ID" value="CAF4024830.1"/>
    <property type="molecule type" value="Genomic_DNA"/>
</dbReference>
<proteinExistence type="predicted"/>
<dbReference type="EMBL" id="CAJNOV010003957">
    <property type="protein sequence ID" value="CAF1158215.1"/>
    <property type="molecule type" value="Genomic_DNA"/>
</dbReference>
<name>A0A819Q5B5_9BILA</name>
<accession>A0A819Q5B5</accession>
<dbReference type="Proteomes" id="UP000663834">
    <property type="component" value="Unassembled WGS sequence"/>
</dbReference>
<dbReference type="Proteomes" id="UP000681720">
    <property type="component" value="Unassembled WGS sequence"/>
</dbReference>
<gene>
    <name evidence="5" type="ORF">BYL167_LOCUS4275</name>
    <name evidence="1" type="ORF">CJN711_LOCUS9876</name>
    <name evidence="4" type="ORF">GIL414_LOCUS1295</name>
    <name evidence="2" type="ORF">KQP761_LOCUS34551</name>
    <name evidence="6" type="ORF">OVN521_LOCUS16424</name>
    <name evidence="3" type="ORF">WKI299_LOCUS35780</name>
</gene>
<evidence type="ECO:0000313" key="6">
    <source>
        <dbReference type="EMBL" id="CAF4024830.1"/>
    </source>
</evidence>
<comment type="caution">
    <text evidence="6">The sequence shown here is derived from an EMBL/GenBank/DDBJ whole genome shotgun (WGS) entry which is preliminary data.</text>
</comment>
<evidence type="ECO:0000313" key="3">
    <source>
        <dbReference type="EMBL" id="CAF2226285.1"/>
    </source>
</evidence>
<dbReference type="OrthoDB" id="10050195at2759"/>
<evidence type="ECO:0000313" key="1">
    <source>
        <dbReference type="EMBL" id="CAF1158215.1"/>
    </source>
</evidence>
<dbReference type="EMBL" id="CAJNOW010019430">
    <property type="protein sequence ID" value="CAF1672398.1"/>
    <property type="molecule type" value="Genomic_DNA"/>
</dbReference>
<evidence type="ECO:0000313" key="7">
    <source>
        <dbReference type="Proteomes" id="UP000663866"/>
    </source>
</evidence>
<keyword evidence="7" id="KW-1185">Reference proteome</keyword>
<evidence type="ECO:0000313" key="5">
    <source>
        <dbReference type="EMBL" id="CAF3823772.1"/>
    </source>
</evidence>
<dbReference type="EMBL" id="CAJOBJ010000208">
    <property type="protein sequence ID" value="CAF3804765.1"/>
    <property type="molecule type" value="Genomic_DNA"/>
</dbReference>
<sequence>MEKATTQGARVNVHFVPKSNTDSALSFLRSEFGQRMKQKESFRIVTDMKRTNENDSSTAGARLLSEVRKLGFRQSCLIFTGHEESAYDKLKKMFGTDRPQGIKVTQYESELEKFVLFKRS</sequence>
<protein>
    <submittedName>
        <fullName evidence="6">Uncharacterized protein</fullName>
    </submittedName>
</protein>
<reference evidence="6" key="1">
    <citation type="submission" date="2021-02" db="EMBL/GenBank/DDBJ databases">
        <authorList>
            <person name="Nowell W R."/>
        </authorList>
    </citation>
    <scope>NUCLEOTIDE SEQUENCE</scope>
</reference>
<organism evidence="6 7">
    <name type="scientific">Rotaria magnacalcarata</name>
    <dbReference type="NCBI Taxonomy" id="392030"/>
    <lineage>
        <taxon>Eukaryota</taxon>
        <taxon>Metazoa</taxon>
        <taxon>Spiralia</taxon>
        <taxon>Gnathifera</taxon>
        <taxon>Rotifera</taxon>
        <taxon>Eurotatoria</taxon>
        <taxon>Bdelloidea</taxon>
        <taxon>Philodinida</taxon>
        <taxon>Philodinidae</taxon>
        <taxon>Rotaria</taxon>
    </lineage>
</organism>
<dbReference type="Proteomes" id="UP000663866">
    <property type="component" value="Unassembled WGS sequence"/>
</dbReference>
<dbReference type="EMBL" id="CAJNRF010017253">
    <property type="protein sequence ID" value="CAF2226285.1"/>
    <property type="molecule type" value="Genomic_DNA"/>
</dbReference>
<dbReference type="Proteomes" id="UP000663855">
    <property type="component" value="Unassembled WGS sequence"/>
</dbReference>